<dbReference type="InterPro" id="IPR056564">
    <property type="entry name" value="Ig-like_KY"/>
</dbReference>
<dbReference type="FunFam" id="2.10.110.10:FF:000108">
    <property type="entry name" value="LIM domain containing protein"/>
    <property type="match status" value="1"/>
</dbReference>
<feature type="coiled-coil region" evidence="8">
    <location>
        <begin position="155"/>
        <end position="182"/>
    </location>
</feature>
<keyword evidence="11" id="KW-1185">Reference proteome</keyword>
<dbReference type="InterPro" id="IPR002931">
    <property type="entry name" value="Transglutaminase-like"/>
</dbReference>
<dbReference type="AlphaFoldDB" id="A0A914W6V1"/>
<evidence type="ECO:0000256" key="8">
    <source>
        <dbReference type="SAM" id="Coils"/>
    </source>
</evidence>
<dbReference type="PANTHER" id="PTHR47020:SF1">
    <property type="entry name" value="HILLARIN"/>
    <property type="match status" value="1"/>
</dbReference>
<feature type="compositionally biased region" description="Basic and acidic residues" evidence="9">
    <location>
        <begin position="447"/>
        <end position="457"/>
    </location>
</feature>
<dbReference type="SUPFAM" id="SSF54001">
    <property type="entry name" value="Cysteine proteinases"/>
    <property type="match status" value="1"/>
</dbReference>
<accession>A0A914W6V1</accession>
<dbReference type="CDD" id="cd09443">
    <property type="entry name" value="LIM_Ltd-1"/>
    <property type="match status" value="1"/>
</dbReference>
<evidence type="ECO:0000256" key="5">
    <source>
        <dbReference type="ARBA" id="ARBA00023038"/>
    </source>
</evidence>
<dbReference type="InterPro" id="IPR001781">
    <property type="entry name" value="Znf_LIM"/>
</dbReference>
<evidence type="ECO:0000256" key="9">
    <source>
        <dbReference type="SAM" id="MobiDB-lite"/>
    </source>
</evidence>
<dbReference type="Pfam" id="PF00412">
    <property type="entry name" value="LIM"/>
    <property type="match status" value="1"/>
</dbReference>
<dbReference type="SMART" id="SM00460">
    <property type="entry name" value="TGc"/>
    <property type="match status" value="1"/>
</dbReference>
<dbReference type="Gene3D" id="2.10.110.10">
    <property type="entry name" value="Cysteine Rich Protein"/>
    <property type="match status" value="1"/>
</dbReference>
<evidence type="ECO:0000313" key="12">
    <source>
        <dbReference type="WBParaSite" id="PSAMB.scaffold3143size20243.g20495.t1"/>
    </source>
</evidence>
<keyword evidence="8" id="KW-0175">Coiled coil</keyword>
<keyword evidence="5 7" id="KW-0440">LIM domain</keyword>
<dbReference type="PROSITE" id="PS00478">
    <property type="entry name" value="LIM_DOMAIN_1"/>
    <property type="match status" value="1"/>
</dbReference>
<reference evidence="12" key="1">
    <citation type="submission" date="2022-11" db="UniProtKB">
        <authorList>
            <consortium name="WormBaseParasite"/>
        </authorList>
    </citation>
    <scope>IDENTIFICATION</scope>
</reference>
<keyword evidence="2" id="KW-0963">Cytoplasm</keyword>
<dbReference type="PANTHER" id="PTHR47020">
    <property type="entry name" value="HILLARIN"/>
    <property type="match status" value="1"/>
</dbReference>
<evidence type="ECO:0000256" key="2">
    <source>
        <dbReference type="ARBA" id="ARBA00022490"/>
    </source>
</evidence>
<evidence type="ECO:0000256" key="7">
    <source>
        <dbReference type="PROSITE-ProRule" id="PRU00125"/>
    </source>
</evidence>
<proteinExistence type="inferred from homology"/>
<evidence type="ECO:0000256" key="3">
    <source>
        <dbReference type="ARBA" id="ARBA00022723"/>
    </source>
</evidence>
<comment type="similarity">
    <text evidence="6">Belongs to the transglutaminase-like superfamily.</text>
</comment>
<dbReference type="InterPro" id="IPR038765">
    <property type="entry name" value="Papain-like_cys_pep_sf"/>
</dbReference>
<dbReference type="WBParaSite" id="PSAMB.scaffold3143size20243.g20495.t1">
    <property type="protein sequence ID" value="PSAMB.scaffold3143size20243.g20495.t1"/>
    <property type="gene ID" value="PSAMB.scaffold3143size20243.g20495"/>
</dbReference>
<feature type="domain" description="LIM zinc-binding" evidence="10">
    <location>
        <begin position="4"/>
        <end position="71"/>
    </location>
</feature>
<name>A0A914W6V1_9BILA</name>
<comment type="subcellular location">
    <subcellularLocation>
        <location evidence="1">Cytoplasm</location>
    </subcellularLocation>
</comment>
<evidence type="ECO:0000313" key="11">
    <source>
        <dbReference type="Proteomes" id="UP000887566"/>
    </source>
</evidence>
<feature type="region of interest" description="Disordered" evidence="9">
    <location>
        <begin position="245"/>
        <end position="280"/>
    </location>
</feature>
<dbReference type="Proteomes" id="UP000887566">
    <property type="component" value="Unplaced"/>
</dbReference>
<sequence>MVKEKCHRCGKPVYPTDKVGPLKDCSYFHQGCFKCYICGTRLALKTYCNNRNNIDDQEIYCNNHVPLAGPHDLPPQKATANGKANGHSPVDGQHRNDAGLGDMKIAHAMKATQVAKPYPKILHAGAKYIVDYDTQTRLELVHRGDEDNLYREFSEHRAKEEKEFQRETKEEWERALAELARKQERGQTTEKAQVELLRHLTIKRDKKLETLHHKRKERERMQTAELVDKQAMEMLELFKQARRNGHYNGENGVEPGSDCEQGPPSYPTTPPPPFPPSSRKREVYTDTTVFESIDQTAISVAQSDVASFTELIRTLTLSARCDVDKARAIYRWITVKNLNLMDFDHTIDNNTPMGLLRGIKFGTESYHVLFKRLCSYAGLHCVVIKGYSKSAGYQPGFRFEDSRFRNTWNAVFLDGSWRFVQCNWGARHLVNAKEGPGVGRHASRNGGGRDAKDSSSKNENLRYEYDDHYFMTDPEEFIYEFFPNQPEWQLLKRPLSLRDFEQLPFVRSLFFRYGLSFADPHLLAVVPADSTGAATVAINMSPDAIGSLIFHYNLRFYDGDESEFNGMNLKRFVMQSVVGHSVVFRVHVPCRGSMLLDIFANAVTAGEYLTGQPMKFKSVCKFKIVCDHLNVIMVPLPECASGEWGPAKAYRLFGLIPLTHEDAIVNSGRELEIRFRMSKPLVEFVGNLHKNRMEDRRLNKCVTQTVRGDQIIFRMQFPEEGQYGLDLYTRESGSGRSSSQGKQLLTHSCKYLINVRL</sequence>
<dbReference type="GO" id="GO:0005737">
    <property type="term" value="C:cytoplasm"/>
    <property type="evidence" value="ECO:0007669"/>
    <property type="project" value="UniProtKB-SubCell"/>
</dbReference>
<dbReference type="Pfam" id="PF23265">
    <property type="entry name" value="Ig-like_KY"/>
    <property type="match status" value="2"/>
</dbReference>
<protein>
    <submittedName>
        <fullName evidence="12">LIM zinc-binding domain-containing protein</fullName>
    </submittedName>
</protein>
<keyword evidence="4 7" id="KW-0862">Zinc</keyword>
<feature type="region of interest" description="Disordered" evidence="9">
    <location>
        <begin position="435"/>
        <end position="457"/>
    </location>
</feature>
<feature type="compositionally biased region" description="Pro residues" evidence="9">
    <location>
        <begin position="264"/>
        <end position="276"/>
    </location>
</feature>
<organism evidence="11 12">
    <name type="scientific">Plectus sambesii</name>
    <dbReference type="NCBI Taxonomy" id="2011161"/>
    <lineage>
        <taxon>Eukaryota</taxon>
        <taxon>Metazoa</taxon>
        <taxon>Ecdysozoa</taxon>
        <taxon>Nematoda</taxon>
        <taxon>Chromadorea</taxon>
        <taxon>Plectida</taxon>
        <taxon>Plectina</taxon>
        <taxon>Plectoidea</taxon>
        <taxon>Plectidae</taxon>
        <taxon>Plectus</taxon>
    </lineage>
</organism>
<dbReference type="GO" id="GO:0046872">
    <property type="term" value="F:metal ion binding"/>
    <property type="evidence" value="ECO:0007669"/>
    <property type="project" value="UniProtKB-KW"/>
</dbReference>
<evidence type="ECO:0000259" key="10">
    <source>
        <dbReference type="PROSITE" id="PS50023"/>
    </source>
</evidence>
<evidence type="ECO:0000256" key="6">
    <source>
        <dbReference type="ARBA" id="ARBA00061626"/>
    </source>
</evidence>
<dbReference type="InterPro" id="IPR053041">
    <property type="entry name" value="Transglut-like_Superfamily_Mod"/>
</dbReference>
<evidence type="ECO:0000256" key="1">
    <source>
        <dbReference type="ARBA" id="ARBA00004496"/>
    </source>
</evidence>
<evidence type="ECO:0000256" key="4">
    <source>
        <dbReference type="ARBA" id="ARBA00022833"/>
    </source>
</evidence>
<keyword evidence="3 7" id="KW-0479">Metal-binding</keyword>
<dbReference type="PROSITE" id="PS50023">
    <property type="entry name" value="LIM_DOMAIN_2"/>
    <property type="match status" value="1"/>
</dbReference>
<dbReference type="SMART" id="SM00132">
    <property type="entry name" value="LIM"/>
    <property type="match status" value="1"/>
</dbReference>